<feature type="domain" description="Bacterial sugar transferase" evidence="3">
    <location>
        <begin position="9"/>
        <end position="187"/>
    </location>
</feature>
<dbReference type="GO" id="GO:0016780">
    <property type="term" value="F:phosphotransferase activity, for other substituted phosphate groups"/>
    <property type="evidence" value="ECO:0007669"/>
    <property type="project" value="TreeGrafter"/>
</dbReference>
<reference evidence="4" key="2">
    <citation type="submission" date="2021-04" db="EMBL/GenBank/DDBJ databases">
        <authorList>
            <person name="Gilroy R."/>
        </authorList>
    </citation>
    <scope>NUCLEOTIDE SEQUENCE</scope>
    <source>
        <strain evidence="4">1345</strain>
    </source>
</reference>
<comment type="caution">
    <text evidence="4">The sequence shown here is derived from an EMBL/GenBank/DDBJ whole genome shotgun (WGS) entry which is preliminary data.</text>
</comment>
<protein>
    <submittedName>
        <fullName evidence="4">Sugar transferase</fullName>
    </submittedName>
</protein>
<evidence type="ECO:0000313" key="4">
    <source>
        <dbReference type="EMBL" id="HIY96216.1"/>
    </source>
</evidence>
<dbReference type="PANTHER" id="PTHR30576">
    <property type="entry name" value="COLANIC BIOSYNTHESIS UDP-GLUCOSE LIPID CARRIER TRANSFERASE"/>
    <property type="match status" value="1"/>
</dbReference>
<organism evidence="4 5">
    <name type="scientific">Candidatus Borkfalkia excrementigallinarum</name>
    <dbReference type="NCBI Taxonomy" id="2838506"/>
    <lineage>
        <taxon>Bacteria</taxon>
        <taxon>Bacillati</taxon>
        <taxon>Bacillota</taxon>
        <taxon>Clostridia</taxon>
        <taxon>Christensenellales</taxon>
        <taxon>Christensenellaceae</taxon>
        <taxon>Candidatus Borkfalkia</taxon>
    </lineage>
</organism>
<dbReference type="Proteomes" id="UP000886750">
    <property type="component" value="Unassembled WGS sequence"/>
</dbReference>
<accession>A0A9D1ZTK5</accession>
<keyword evidence="2" id="KW-1133">Transmembrane helix</keyword>
<keyword evidence="2" id="KW-0812">Transmembrane</keyword>
<keyword evidence="4" id="KW-0808">Transferase</keyword>
<comment type="similarity">
    <text evidence="1">Belongs to the bacterial sugar transferase family.</text>
</comment>
<dbReference type="EMBL" id="DXCQ01000008">
    <property type="protein sequence ID" value="HIY96216.1"/>
    <property type="molecule type" value="Genomic_DNA"/>
</dbReference>
<evidence type="ECO:0000259" key="3">
    <source>
        <dbReference type="Pfam" id="PF02397"/>
    </source>
</evidence>
<reference evidence="4" key="1">
    <citation type="journal article" date="2021" name="PeerJ">
        <title>Extensive microbial diversity within the chicken gut microbiome revealed by metagenomics and culture.</title>
        <authorList>
            <person name="Gilroy R."/>
            <person name="Ravi A."/>
            <person name="Getino M."/>
            <person name="Pursley I."/>
            <person name="Horton D.L."/>
            <person name="Alikhan N.F."/>
            <person name="Baker D."/>
            <person name="Gharbi K."/>
            <person name="Hall N."/>
            <person name="Watson M."/>
            <person name="Adriaenssens E.M."/>
            <person name="Foster-Nyarko E."/>
            <person name="Jarju S."/>
            <person name="Secka A."/>
            <person name="Antonio M."/>
            <person name="Oren A."/>
            <person name="Chaudhuri R.R."/>
            <person name="La Ragione R."/>
            <person name="Hildebrand F."/>
            <person name="Pallen M.J."/>
        </authorList>
    </citation>
    <scope>NUCLEOTIDE SEQUENCE</scope>
    <source>
        <strain evidence="4">1345</strain>
    </source>
</reference>
<sequence>MNRAYIRFKYACDFVIALVAVTVLSPLLLCVAIAIKTEDGGKIIFAQRRTGVGGKKFNCYKFRSMKNTEVLFDKSKPVIKDNNPNLTKVGKIIRKFKIDELPQLFNVIKGDMCIIGPRPLLPVYDSDYADWEIVKFEVRPGMTGLGQVYGNGYLSIKDRKYYDVYYTMHASPWMDIKIAFKTIAVIIFGEKRFLRRVTDMEYRRLKLQVYRHYTIQPETLQELRPTALYR</sequence>
<dbReference type="PANTHER" id="PTHR30576:SF0">
    <property type="entry name" value="UNDECAPRENYL-PHOSPHATE N-ACETYLGALACTOSAMINYL 1-PHOSPHATE TRANSFERASE-RELATED"/>
    <property type="match status" value="1"/>
</dbReference>
<evidence type="ECO:0000256" key="1">
    <source>
        <dbReference type="ARBA" id="ARBA00006464"/>
    </source>
</evidence>
<gene>
    <name evidence="4" type="ORF">H9729_00855</name>
</gene>
<dbReference type="AlphaFoldDB" id="A0A9D1ZTK5"/>
<keyword evidence="2" id="KW-0472">Membrane</keyword>
<dbReference type="Pfam" id="PF02397">
    <property type="entry name" value="Bac_transf"/>
    <property type="match status" value="1"/>
</dbReference>
<proteinExistence type="inferred from homology"/>
<name>A0A9D1ZTK5_9FIRM</name>
<feature type="transmembrane region" description="Helical" evidence="2">
    <location>
        <begin position="12"/>
        <end position="35"/>
    </location>
</feature>
<dbReference type="InterPro" id="IPR003362">
    <property type="entry name" value="Bact_transf"/>
</dbReference>
<evidence type="ECO:0000256" key="2">
    <source>
        <dbReference type="SAM" id="Phobius"/>
    </source>
</evidence>
<evidence type="ECO:0000313" key="5">
    <source>
        <dbReference type="Proteomes" id="UP000886750"/>
    </source>
</evidence>